<name>A0AAV1GPU2_XYRNO</name>
<evidence type="ECO:0000313" key="3">
    <source>
        <dbReference type="Proteomes" id="UP001178508"/>
    </source>
</evidence>
<accession>A0AAV1GPU2</accession>
<reference evidence="2" key="1">
    <citation type="submission" date="2023-08" db="EMBL/GenBank/DDBJ databases">
        <authorList>
            <person name="Alioto T."/>
            <person name="Alioto T."/>
            <person name="Gomez Garrido J."/>
        </authorList>
    </citation>
    <scope>NUCLEOTIDE SEQUENCE</scope>
</reference>
<evidence type="ECO:0000313" key="2">
    <source>
        <dbReference type="EMBL" id="CAJ1075079.1"/>
    </source>
</evidence>
<gene>
    <name evidence="2" type="ORF">XNOV1_A042052</name>
</gene>
<evidence type="ECO:0000256" key="1">
    <source>
        <dbReference type="SAM" id="MobiDB-lite"/>
    </source>
</evidence>
<keyword evidence="3" id="KW-1185">Reference proteome</keyword>
<feature type="compositionally biased region" description="Basic and acidic residues" evidence="1">
    <location>
        <begin position="266"/>
        <end position="283"/>
    </location>
</feature>
<sequence>MLKGAHERRRGGAGGDSPLNESEAVPTESAQKSNPARRWCILGIERSPITAEGLNSGQNRREEQEEDYDEEEEEDCLNKLHQNCTDSALCSYSRTKCCSSSGTHAEQHWRQFKPDRPSKHNIEEYFHKHNVYEQIPVSTRLPLMDAFFDSWPWKHQVEVRIYELRVGTFNWNERQGRISHSESRTINTAPEAAIIMRVHCYSLTLQGIQTEMIPKLHVRHRRELYTPHDHTCTRVERFLSRLRNIDIYFRAVQQRFKLFYRCGEDSRGLKSSKTGEHKRERSSKGLAVSQKSEIHQMFNFSSNILRFPSSSSKVCSLKQKLQVPSCFARLRQPRAACASLLRSNYGSVRLRLFTVVHRTVGTPAGDHHCAGPPRRNGNFDLMIGNNLTYRSVDLEHKQPHNTMIPLDA</sequence>
<organism evidence="2 3">
    <name type="scientific">Xyrichtys novacula</name>
    <name type="common">Pearly razorfish</name>
    <name type="synonym">Hemipteronotus novacula</name>
    <dbReference type="NCBI Taxonomy" id="13765"/>
    <lineage>
        <taxon>Eukaryota</taxon>
        <taxon>Metazoa</taxon>
        <taxon>Chordata</taxon>
        <taxon>Craniata</taxon>
        <taxon>Vertebrata</taxon>
        <taxon>Euteleostomi</taxon>
        <taxon>Actinopterygii</taxon>
        <taxon>Neopterygii</taxon>
        <taxon>Teleostei</taxon>
        <taxon>Neoteleostei</taxon>
        <taxon>Acanthomorphata</taxon>
        <taxon>Eupercaria</taxon>
        <taxon>Labriformes</taxon>
        <taxon>Labridae</taxon>
        <taxon>Xyrichtys</taxon>
    </lineage>
</organism>
<feature type="compositionally biased region" description="Basic residues" evidence="1">
    <location>
        <begin position="1"/>
        <end position="11"/>
    </location>
</feature>
<proteinExistence type="predicted"/>
<feature type="region of interest" description="Disordered" evidence="1">
    <location>
        <begin position="266"/>
        <end position="286"/>
    </location>
</feature>
<dbReference type="EMBL" id="OY660879">
    <property type="protein sequence ID" value="CAJ1075079.1"/>
    <property type="molecule type" value="Genomic_DNA"/>
</dbReference>
<feature type="region of interest" description="Disordered" evidence="1">
    <location>
        <begin position="50"/>
        <end position="72"/>
    </location>
</feature>
<protein>
    <submittedName>
        <fullName evidence="2">Uncharacterized protein</fullName>
    </submittedName>
</protein>
<feature type="region of interest" description="Disordered" evidence="1">
    <location>
        <begin position="1"/>
        <end position="37"/>
    </location>
</feature>
<dbReference type="Proteomes" id="UP001178508">
    <property type="component" value="Chromosome 16"/>
</dbReference>
<dbReference type="AlphaFoldDB" id="A0AAV1GPU2"/>